<organism evidence="1">
    <name type="scientific">Ixodes ricinus</name>
    <name type="common">Common tick</name>
    <name type="synonym">Acarus ricinus</name>
    <dbReference type="NCBI Taxonomy" id="34613"/>
    <lineage>
        <taxon>Eukaryota</taxon>
        <taxon>Metazoa</taxon>
        <taxon>Ecdysozoa</taxon>
        <taxon>Arthropoda</taxon>
        <taxon>Chelicerata</taxon>
        <taxon>Arachnida</taxon>
        <taxon>Acari</taxon>
        <taxon>Parasitiformes</taxon>
        <taxon>Ixodida</taxon>
        <taxon>Ixodoidea</taxon>
        <taxon>Ixodidae</taxon>
        <taxon>Ixodinae</taxon>
        <taxon>Ixodes</taxon>
    </lineage>
</organism>
<name>A0A6B0UJN9_IXORI</name>
<evidence type="ECO:0000313" key="1">
    <source>
        <dbReference type="EMBL" id="MXU89883.1"/>
    </source>
</evidence>
<proteinExistence type="predicted"/>
<sequence>MRRSHRTPLRWSSWCVICGCVARWMLSWDPLRLGSSGERMWKGRVESLMSWLAPSSSVSRNSRYPVSRNCFRSLSDSLISLNISSVAMIGPTRSGEELDSLNTSADGHGSN</sequence>
<accession>A0A6B0UJN9</accession>
<protein>
    <submittedName>
        <fullName evidence="1">Uncharacterized protein</fullName>
    </submittedName>
</protein>
<reference evidence="1" key="1">
    <citation type="submission" date="2019-12" db="EMBL/GenBank/DDBJ databases">
        <title>An insight into the sialome of adult female Ixodes ricinus ticks feeding for 6 days.</title>
        <authorList>
            <person name="Perner J."/>
            <person name="Ribeiro J.M.C."/>
        </authorList>
    </citation>
    <scope>NUCLEOTIDE SEQUENCE</scope>
    <source>
        <strain evidence="1">Semi-engorged</strain>
        <tissue evidence="1">Salivary glands</tissue>
    </source>
</reference>
<dbReference type="EMBL" id="GIFC01007800">
    <property type="protein sequence ID" value="MXU89883.1"/>
    <property type="molecule type" value="Transcribed_RNA"/>
</dbReference>
<dbReference type="AlphaFoldDB" id="A0A6B0UJN9"/>